<dbReference type="Pfam" id="PF01182">
    <property type="entry name" value="Glucosamine_iso"/>
    <property type="match status" value="1"/>
</dbReference>
<dbReference type="GO" id="GO:0005737">
    <property type="term" value="C:cytoplasm"/>
    <property type="evidence" value="ECO:0007669"/>
    <property type="project" value="TreeGrafter"/>
</dbReference>
<dbReference type="InterPro" id="IPR037171">
    <property type="entry name" value="NagB/RpiA_transferase-like"/>
</dbReference>
<dbReference type="GO" id="GO:0006043">
    <property type="term" value="P:glucosamine catabolic process"/>
    <property type="evidence" value="ECO:0007669"/>
    <property type="project" value="TreeGrafter"/>
</dbReference>
<dbReference type="AlphaFoldDB" id="A0A5R8QIB7"/>
<keyword evidence="5" id="KW-1185">Reference proteome</keyword>
<dbReference type="PANTHER" id="PTHR11280">
    <property type="entry name" value="GLUCOSAMINE-6-PHOSPHATE ISOMERASE"/>
    <property type="match status" value="1"/>
</dbReference>
<keyword evidence="2" id="KW-0119">Carbohydrate metabolism</keyword>
<evidence type="ECO:0000259" key="3">
    <source>
        <dbReference type="Pfam" id="PF01182"/>
    </source>
</evidence>
<dbReference type="GO" id="GO:0006046">
    <property type="term" value="P:N-acetylglucosamine catabolic process"/>
    <property type="evidence" value="ECO:0007669"/>
    <property type="project" value="TreeGrafter"/>
</dbReference>
<evidence type="ECO:0000256" key="1">
    <source>
        <dbReference type="ARBA" id="ARBA00022801"/>
    </source>
</evidence>
<gene>
    <name evidence="4" type="ORF">FEZ08_00770</name>
</gene>
<dbReference type="RefSeq" id="WP_138189792.1">
    <property type="nucleotide sequence ID" value="NZ_VBWP01000001.1"/>
</dbReference>
<keyword evidence="1" id="KW-0378">Hydrolase</keyword>
<dbReference type="InterPro" id="IPR006148">
    <property type="entry name" value="Glc/Gal-6P_isomerase"/>
</dbReference>
<dbReference type="InParanoid" id="A0A5R8QIB7"/>
<evidence type="ECO:0000256" key="2">
    <source>
        <dbReference type="ARBA" id="ARBA00023277"/>
    </source>
</evidence>
<dbReference type="PANTHER" id="PTHR11280:SF5">
    <property type="entry name" value="GLUCOSAMINE-6-PHOSPHATE ISOMERASE"/>
    <property type="match status" value="1"/>
</dbReference>
<dbReference type="OrthoDB" id="9791139at2"/>
<sequence>MKTSIYKTYEQASQHIVDALKEQLNKKPNSLVCLTSGATPIKTFELLVKAYKNNEIDFSQATFVSLDEVVGKNASDKDSLATFMDEQLFDHVEVKQNVFFDGKADDLQAECDKMEKFITDFGGVDFLLLGIGTDAHIALNQPGSAFDAPCRIAHFVVDETLAIDGLSFGIGTIMRAHKIILMANGTKKAPVMKEVLAVDHLVEDLPATILHTHPNVEFVLDEEAASEL</sequence>
<dbReference type="GO" id="GO:0005975">
    <property type="term" value="P:carbohydrate metabolic process"/>
    <property type="evidence" value="ECO:0007669"/>
    <property type="project" value="InterPro"/>
</dbReference>
<comment type="caution">
    <text evidence="4">The sequence shown here is derived from an EMBL/GenBank/DDBJ whole genome shotgun (WGS) entry which is preliminary data.</text>
</comment>
<name>A0A5R8QIB7_9FIRM</name>
<protein>
    <submittedName>
        <fullName evidence="4">Glucosamine-6-phosphate deaminase</fullName>
    </submittedName>
</protein>
<dbReference type="EMBL" id="VBWP01000001">
    <property type="protein sequence ID" value="TLG77183.1"/>
    <property type="molecule type" value="Genomic_DNA"/>
</dbReference>
<evidence type="ECO:0000313" key="5">
    <source>
        <dbReference type="Proteomes" id="UP000306912"/>
    </source>
</evidence>
<dbReference type="InterPro" id="IPR004547">
    <property type="entry name" value="Glucosamine6P_isomerase"/>
</dbReference>
<dbReference type="Proteomes" id="UP000306912">
    <property type="component" value="Unassembled WGS sequence"/>
</dbReference>
<dbReference type="GO" id="GO:0004342">
    <property type="term" value="F:glucosamine-6-phosphate deaminase activity"/>
    <property type="evidence" value="ECO:0007669"/>
    <property type="project" value="InterPro"/>
</dbReference>
<dbReference type="GO" id="GO:0019262">
    <property type="term" value="P:N-acetylneuraminate catabolic process"/>
    <property type="evidence" value="ECO:0007669"/>
    <property type="project" value="TreeGrafter"/>
</dbReference>
<dbReference type="SUPFAM" id="SSF100950">
    <property type="entry name" value="NagB/RpiA/CoA transferase-like"/>
    <property type="match status" value="1"/>
</dbReference>
<accession>A0A5R8QIB7</accession>
<reference evidence="4 5" key="1">
    <citation type="submission" date="2019-05" db="EMBL/GenBank/DDBJ databases">
        <title>Culicoidintestinum kansasii gen. nov., sp. nov. from the gastrointestinal tract of the biting midge, Culicoides sonorensis.</title>
        <authorList>
            <person name="Neupane S."/>
            <person name="Ghosh A."/>
            <person name="Gunther S."/>
            <person name="Martin K."/>
            <person name="Zurek L."/>
        </authorList>
    </citation>
    <scope>NUCLEOTIDE SEQUENCE [LARGE SCALE GENOMIC DNA]</scope>
    <source>
        <strain evidence="4 5">CS-1</strain>
    </source>
</reference>
<proteinExistence type="predicted"/>
<dbReference type="GO" id="GO:0042802">
    <property type="term" value="F:identical protein binding"/>
    <property type="evidence" value="ECO:0007669"/>
    <property type="project" value="TreeGrafter"/>
</dbReference>
<organism evidence="4 5">
    <name type="scientific">Culicoidibacter larvae</name>
    <dbReference type="NCBI Taxonomy" id="2579976"/>
    <lineage>
        <taxon>Bacteria</taxon>
        <taxon>Bacillati</taxon>
        <taxon>Bacillota</taxon>
        <taxon>Culicoidibacteria</taxon>
        <taxon>Culicoidibacterales</taxon>
        <taxon>Culicoidibacteraceae</taxon>
        <taxon>Culicoidibacter</taxon>
    </lineage>
</organism>
<dbReference type="Gene3D" id="3.40.50.1360">
    <property type="match status" value="1"/>
</dbReference>
<dbReference type="CDD" id="cd01399">
    <property type="entry name" value="GlcN6P_deaminase"/>
    <property type="match status" value="1"/>
</dbReference>
<feature type="domain" description="Glucosamine/galactosamine-6-phosphate isomerase" evidence="3">
    <location>
        <begin position="9"/>
        <end position="212"/>
    </location>
</feature>
<evidence type="ECO:0000313" key="4">
    <source>
        <dbReference type="EMBL" id="TLG77183.1"/>
    </source>
</evidence>